<keyword evidence="2" id="KW-1185">Reference proteome</keyword>
<name>A0ACB0Z9I6_MELEN</name>
<comment type="caution">
    <text evidence="1">The sequence shown here is derived from an EMBL/GenBank/DDBJ whole genome shotgun (WGS) entry which is preliminary data.</text>
</comment>
<dbReference type="EMBL" id="CAVMJV010000028">
    <property type="protein sequence ID" value="CAK5075664.1"/>
    <property type="molecule type" value="Genomic_DNA"/>
</dbReference>
<evidence type="ECO:0000313" key="1">
    <source>
        <dbReference type="EMBL" id="CAK5075664.1"/>
    </source>
</evidence>
<protein>
    <submittedName>
        <fullName evidence="1">Uncharacterized protein</fullName>
    </submittedName>
</protein>
<proteinExistence type="predicted"/>
<gene>
    <name evidence="1" type="ORF">MENTE1834_LOCUS22484</name>
</gene>
<accession>A0ACB0Z9I6</accession>
<organism evidence="1 2">
    <name type="scientific">Meloidogyne enterolobii</name>
    <name type="common">Root-knot nematode worm</name>
    <name type="synonym">Meloidogyne mayaguensis</name>
    <dbReference type="NCBI Taxonomy" id="390850"/>
    <lineage>
        <taxon>Eukaryota</taxon>
        <taxon>Metazoa</taxon>
        <taxon>Ecdysozoa</taxon>
        <taxon>Nematoda</taxon>
        <taxon>Chromadorea</taxon>
        <taxon>Rhabditida</taxon>
        <taxon>Tylenchina</taxon>
        <taxon>Tylenchomorpha</taxon>
        <taxon>Tylenchoidea</taxon>
        <taxon>Meloidogynidae</taxon>
        <taxon>Meloidogyninae</taxon>
        <taxon>Meloidogyne</taxon>
    </lineage>
</organism>
<dbReference type="Proteomes" id="UP001497535">
    <property type="component" value="Unassembled WGS sequence"/>
</dbReference>
<reference evidence="1" key="1">
    <citation type="submission" date="2023-11" db="EMBL/GenBank/DDBJ databases">
        <authorList>
            <person name="Poullet M."/>
        </authorList>
    </citation>
    <scope>NUCLEOTIDE SEQUENCE</scope>
    <source>
        <strain evidence="1">E1834</strain>
    </source>
</reference>
<sequence>MIMKCHCDCHVEKILTLVIYSHCILCPICCAITLILLCCKCIFDNLLPKHCCIYCLLKINICMSLAFFYFFD</sequence>
<evidence type="ECO:0000313" key="2">
    <source>
        <dbReference type="Proteomes" id="UP001497535"/>
    </source>
</evidence>